<organism evidence="1 2">
    <name type="scientific">Scophthalmus maximus</name>
    <name type="common">Turbot</name>
    <name type="synonym">Psetta maxima</name>
    <dbReference type="NCBI Taxonomy" id="52904"/>
    <lineage>
        <taxon>Eukaryota</taxon>
        <taxon>Metazoa</taxon>
        <taxon>Chordata</taxon>
        <taxon>Craniata</taxon>
        <taxon>Vertebrata</taxon>
        <taxon>Euteleostomi</taxon>
        <taxon>Actinopterygii</taxon>
        <taxon>Neopterygii</taxon>
        <taxon>Teleostei</taxon>
        <taxon>Neoteleostei</taxon>
        <taxon>Acanthomorphata</taxon>
        <taxon>Carangaria</taxon>
        <taxon>Pleuronectiformes</taxon>
        <taxon>Pleuronectoidei</taxon>
        <taxon>Scophthalmidae</taxon>
        <taxon>Scophthalmus</taxon>
    </lineage>
</organism>
<dbReference type="EMBL" id="VEVO01000009">
    <property type="protein sequence ID" value="KAF0036833.1"/>
    <property type="molecule type" value="Genomic_DNA"/>
</dbReference>
<sequence>MNEAKREVVFRPFRHPGWNSIDELTLLSDFDSFSPGQKQLIPTRVTETLLESTGRRRRDTVRPRSVGPLLSILLNELLGLKLIPEPEAPRPEASRDLHSATFPPPLVLFFVKHREDTEKDI</sequence>
<dbReference type="AlphaFoldDB" id="A0A6A4SS58"/>
<protein>
    <submittedName>
        <fullName evidence="1">Uncharacterized protein</fullName>
    </submittedName>
</protein>
<evidence type="ECO:0000313" key="2">
    <source>
        <dbReference type="Proteomes" id="UP000438429"/>
    </source>
</evidence>
<proteinExistence type="predicted"/>
<comment type="caution">
    <text evidence="1">The sequence shown here is derived from an EMBL/GenBank/DDBJ whole genome shotgun (WGS) entry which is preliminary data.</text>
</comment>
<gene>
    <name evidence="1" type="ORF">F2P81_009707</name>
</gene>
<evidence type="ECO:0000313" key="1">
    <source>
        <dbReference type="EMBL" id="KAF0036833.1"/>
    </source>
</evidence>
<reference evidence="1 2" key="1">
    <citation type="submission" date="2019-06" db="EMBL/GenBank/DDBJ databases">
        <title>Draft genomes of female and male turbot (Scophthalmus maximus).</title>
        <authorList>
            <person name="Xu H."/>
            <person name="Xu X.-W."/>
            <person name="Shao C."/>
            <person name="Chen S."/>
        </authorList>
    </citation>
    <scope>NUCLEOTIDE SEQUENCE [LARGE SCALE GENOMIC DNA]</scope>
    <source>
        <strain evidence="1">Ysfricsl-2016a</strain>
        <tissue evidence="1">Blood</tissue>
    </source>
</reference>
<dbReference type="Proteomes" id="UP000438429">
    <property type="component" value="Unassembled WGS sequence"/>
</dbReference>
<name>A0A6A4SS58_SCOMX</name>
<accession>A0A6A4SS58</accession>